<evidence type="ECO:0000256" key="1">
    <source>
        <dbReference type="PROSITE-ProRule" id="PRU00339"/>
    </source>
</evidence>
<dbReference type="Proteomes" id="UP000037997">
    <property type="component" value="Unassembled WGS sequence"/>
</dbReference>
<dbReference type="RefSeq" id="WP_054197722.1">
    <property type="nucleotide sequence ID" value="NZ_JNOC01000017.1"/>
</dbReference>
<dbReference type="PROSITE" id="PS50005">
    <property type="entry name" value="TPR"/>
    <property type="match status" value="1"/>
</dbReference>
<dbReference type="EMBL" id="JNOC01000017">
    <property type="protein sequence ID" value="KPH56106.1"/>
    <property type="molecule type" value="Genomic_DNA"/>
</dbReference>
<evidence type="ECO:0000313" key="3">
    <source>
        <dbReference type="EMBL" id="KPH56106.1"/>
    </source>
</evidence>
<keyword evidence="3" id="KW-0969">Cilium</keyword>
<dbReference type="STRING" id="35818.HPU229336_08890"/>
<dbReference type="InterPro" id="IPR011990">
    <property type="entry name" value="TPR-like_helical_dom_sf"/>
</dbReference>
<feature type="domain" description="DUF7494" evidence="2">
    <location>
        <begin position="22"/>
        <end position="138"/>
    </location>
</feature>
<organism evidence="3 4">
    <name type="scientific">Helicobacter pullorum</name>
    <dbReference type="NCBI Taxonomy" id="35818"/>
    <lineage>
        <taxon>Bacteria</taxon>
        <taxon>Pseudomonadati</taxon>
        <taxon>Campylobacterota</taxon>
        <taxon>Epsilonproteobacteria</taxon>
        <taxon>Campylobacterales</taxon>
        <taxon>Helicobacteraceae</taxon>
        <taxon>Helicobacter</taxon>
    </lineage>
</organism>
<protein>
    <submittedName>
        <fullName evidence="3">Flagellar functional protein</fullName>
    </submittedName>
</protein>
<reference evidence="3 4" key="1">
    <citation type="submission" date="2014-06" db="EMBL/GenBank/DDBJ databases">
        <title>Helicobacter pullorum isolates in fresh chicken meat - phenotypic and genotypic features.</title>
        <authorList>
            <person name="Borges V."/>
            <person name="Santos A."/>
            <person name="Correia C.B."/>
            <person name="Saraiva M."/>
            <person name="Menard A."/>
            <person name="Vieira L."/>
            <person name="Sampaio D.A."/>
            <person name="Gomes J.P."/>
            <person name="Oleastro M."/>
        </authorList>
    </citation>
    <scope>NUCLEOTIDE SEQUENCE [LARGE SCALE GENOMIC DNA]</scope>
    <source>
        <strain evidence="3 4">229334/12</strain>
    </source>
</reference>
<dbReference type="AlphaFoldDB" id="A0A0N1MPY9"/>
<dbReference type="PATRIC" id="fig|35818.11.peg.675"/>
<accession>A0A0N1MPY9</accession>
<proteinExistence type="predicted"/>
<sequence>MRVSKKNILFLLCLATNYAFGLEFYINSGREDSRDFAVLNLVDSKPFVCQEKYNRESEVESIVCEFDSNLISRFSKTNTLFFEIIPEIGENKFFLKIIPKNKIKLFNTGINLASHNPIPQERSTESTRWQIVGYKEKIPFLLERESEGLNFPISFDEPYLGVGVLDFRMRPMDNEVGQDKDYFLNIQSLLEKKSYQEALNNIDEMLQNYPETIFKRDILFMKLKALQNLQNQEDYEEIMALGKAWLNAYPADIHVPEVLLLMAENYAKMNFFEEASYYYDRLFKEYKDDKYELLARLSYGEKIFKRGDKKRALELYQSVLNQTQDLEIASLASLLLGEYYKDAGESKQAQDYLKNILDANPQYFTKDVAKNYAILQKWAESNIYEIPAQVAEVMFLSLKDDDLPFYRPLLKDMAQWYDKSGNLQKAHHYYQMLLQNPKDEAEEKEIQALDDTLLLNYEDDNATKRLEHYDYVIKTYQGKNEEKEAWNKKAETLYELQRYQDVFDIRDVLGEDNSIVLKAVGELTRESLKQNKCKEAAYYGSLYGKKIPLNAQEKIQLFDCLYENRQFIPALEIAKEQLQGAKTPNEKEDWLYRLAWSEYSVQNYPKAILASRDAVKMLSKEKYNDGLWVLFMALEQEGRREEAFELLPILEEKLKDDVKMIEIYRVMLLDALNKRDDTAIKIYGNHLLALQEKYQKYEYSPWVELSLVEALNREGKFQESLEILQKAQTHIVAPKEQIQIFYLQGYLNAKIGKIEEAFTSYDKCEAIKEQSPWKNLCIEAKKLLELENPRKENNGE</sequence>
<keyword evidence="1" id="KW-0802">TPR repeat</keyword>
<feature type="repeat" description="TPR" evidence="1">
    <location>
        <begin position="330"/>
        <end position="363"/>
    </location>
</feature>
<keyword evidence="3" id="KW-0966">Cell projection</keyword>
<dbReference type="SUPFAM" id="SSF48452">
    <property type="entry name" value="TPR-like"/>
    <property type="match status" value="2"/>
</dbReference>
<dbReference type="InterPro" id="IPR055917">
    <property type="entry name" value="DUF7494"/>
</dbReference>
<dbReference type="Gene3D" id="1.25.40.10">
    <property type="entry name" value="Tetratricopeptide repeat domain"/>
    <property type="match status" value="3"/>
</dbReference>
<comment type="caution">
    <text evidence="3">The sequence shown here is derived from an EMBL/GenBank/DDBJ whole genome shotgun (WGS) entry which is preliminary data.</text>
</comment>
<dbReference type="Pfam" id="PF24323">
    <property type="entry name" value="DUF7494"/>
    <property type="match status" value="1"/>
</dbReference>
<dbReference type="InterPro" id="IPR019734">
    <property type="entry name" value="TPR_rpt"/>
</dbReference>
<evidence type="ECO:0000313" key="4">
    <source>
        <dbReference type="Proteomes" id="UP000037997"/>
    </source>
</evidence>
<dbReference type="SMART" id="SM00028">
    <property type="entry name" value="TPR"/>
    <property type="match status" value="3"/>
</dbReference>
<keyword evidence="3" id="KW-0282">Flagellum</keyword>
<evidence type="ECO:0000259" key="2">
    <source>
        <dbReference type="Pfam" id="PF24323"/>
    </source>
</evidence>
<name>A0A0N1MPY9_9HELI</name>
<gene>
    <name evidence="3" type="ORF">HPU229334_03420</name>
</gene>